<dbReference type="InterPro" id="IPR001525">
    <property type="entry name" value="C5_MeTfrase"/>
</dbReference>
<dbReference type="PROSITE" id="PS51679">
    <property type="entry name" value="SAM_MT_C5"/>
    <property type="match status" value="1"/>
</dbReference>
<comment type="caution">
    <text evidence="8">The sequence shown here is derived from an EMBL/GenBank/DDBJ whole genome shotgun (WGS) entry which is preliminary data.</text>
</comment>
<name>A0ABW3NDR3_9BACI</name>
<dbReference type="InterPro" id="IPR050750">
    <property type="entry name" value="C5-MTase"/>
</dbReference>
<evidence type="ECO:0000256" key="3">
    <source>
        <dbReference type="ARBA" id="ARBA00022691"/>
    </source>
</evidence>
<evidence type="ECO:0000313" key="8">
    <source>
        <dbReference type="EMBL" id="MFD1064791.1"/>
    </source>
</evidence>
<comment type="similarity">
    <text evidence="5 6">Belongs to the class I-like SAM-binding methyltransferase superfamily. C5-methyltransferase family.</text>
</comment>
<gene>
    <name evidence="8" type="primary">dcm</name>
    <name evidence="8" type="ORF">ACFQ19_02025</name>
</gene>
<sequence length="417" mass="48001">MLKIMELFAGVGGFRLGLEQIKGFEVVWGNQWEPSKKRQDAFDCYAKQFKDKGIHSNVDIAHVNETQFINQDINLVVGGFPCQDYSVARSLSGEKGLEGKKGVLFWEITRLVREIQPKYLLLENVDRLLKSPSKQRGRDFSVMLASLRDLNYSVEWRVINAADYGQAQRRRRVFIFAVHNSTAYYNGLFKKENDSILHKDGFFAPVFPIEEMYVDKHPPREFQLPENLLEVSDEFSQKYLNAGIMKNGAVYTEEVIPKTESFTSLGSILQSNVDESYYLDDAAIEKFRYLKGPKRIERTSSTGHSYYFSEGGMAFPDDVAKPGRTMLTSEGTNNRSTHVVEDPVTKRLRFLTPVECERLNGFPDNWTDNMTERMRYFCMGNALVVGLIERMAKRIKEIEQEEIEQLKIESQQFSLFG</sequence>
<dbReference type="PROSITE" id="PS00094">
    <property type="entry name" value="C5_MTASE_1"/>
    <property type="match status" value="1"/>
</dbReference>
<feature type="active site" evidence="5">
    <location>
        <position position="82"/>
    </location>
</feature>
<evidence type="ECO:0000256" key="4">
    <source>
        <dbReference type="ARBA" id="ARBA00022747"/>
    </source>
</evidence>
<evidence type="ECO:0000256" key="6">
    <source>
        <dbReference type="RuleBase" id="RU000416"/>
    </source>
</evidence>
<keyword evidence="3 5" id="KW-0949">S-adenosyl-L-methionine</keyword>
<dbReference type="PROSITE" id="PS00095">
    <property type="entry name" value="C5_MTASE_2"/>
    <property type="match status" value="1"/>
</dbReference>
<organism evidence="8 9">
    <name type="scientific">Oceanobacillus locisalsi</name>
    <dbReference type="NCBI Taxonomy" id="546107"/>
    <lineage>
        <taxon>Bacteria</taxon>
        <taxon>Bacillati</taxon>
        <taxon>Bacillota</taxon>
        <taxon>Bacilli</taxon>
        <taxon>Bacillales</taxon>
        <taxon>Bacillaceae</taxon>
        <taxon>Oceanobacillus</taxon>
    </lineage>
</organism>
<evidence type="ECO:0000256" key="7">
    <source>
        <dbReference type="RuleBase" id="RU000417"/>
    </source>
</evidence>
<dbReference type="Proteomes" id="UP001597041">
    <property type="component" value="Unassembled WGS sequence"/>
</dbReference>
<dbReference type="InterPro" id="IPR018117">
    <property type="entry name" value="C5_DNA_meth_AS"/>
</dbReference>
<keyword evidence="1 5" id="KW-0489">Methyltransferase</keyword>
<dbReference type="Gene3D" id="3.40.50.150">
    <property type="entry name" value="Vaccinia Virus protein VP39"/>
    <property type="match status" value="2"/>
</dbReference>
<dbReference type="PRINTS" id="PR00105">
    <property type="entry name" value="C5METTRFRASE"/>
</dbReference>
<comment type="catalytic activity">
    <reaction evidence="7">
        <text>a 2'-deoxycytidine in DNA + S-adenosyl-L-methionine = a 5-methyl-2'-deoxycytidine in DNA + S-adenosyl-L-homocysteine + H(+)</text>
        <dbReference type="Rhea" id="RHEA:13681"/>
        <dbReference type="Rhea" id="RHEA-COMP:11369"/>
        <dbReference type="Rhea" id="RHEA-COMP:11370"/>
        <dbReference type="ChEBI" id="CHEBI:15378"/>
        <dbReference type="ChEBI" id="CHEBI:57856"/>
        <dbReference type="ChEBI" id="CHEBI:59789"/>
        <dbReference type="ChEBI" id="CHEBI:85452"/>
        <dbReference type="ChEBI" id="CHEBI:85454"/>
        <dbReference type="EC" id="2.1.1.37"/>
    </reaction>
</comment>
<evidence type="ECO:0000256" key="5">
    <source>
        <dbReference type="PROSITE-ProRule" id="PRU01016"/>
    </source>
</evidence>
<dbReference type="SUPFAM" id="SSF53335">
    <property type="entry name" value="S-adenosyl-L-methionine-dependent methyltransferases"/>
    <property type="match status" value="1"/>
</dbReference>
<reference evidence="9" key="1">
    <citation type="journal article" date="2019" name="Int. J. Syst. Evol. Microbiol.">
        <title>The Global Catalogue of Microorganisms (GCM) 10K type strain sequencing project: providing services to taxonomists for standard genome sequencing and annotation.</title>
        <authorList>
            <consortium name="The Broad Institute Genomics Platform"/>
            <consortium name="The Broad Institute Genome Sequencing Center for Infectious Disease"/>
            <person name="Wu L."/>
            <person name="Ma J."/>
        </authorList>
    </citation>
    <scope>NUCLEOTIDE SEQUENCE [LARGE SCALE GENOMIC DNA]</scope>
    <source>
        <strain evidence="9">CCUG 56608</strain>
    </source>
</reference>
<dbReference type="RefSeq" id="WP_379590256.1">
    <property type="nucleotide sequence ID" value="NZ_JBHTKK010000001.1"/>
</dbReference>
<dbReference type="EC" id="2.1.1.37" evidence="7"/>
<dbReference type="PANTHER" id="PTHR46098:SF1">
    <property type="entry name" value="TRNA (CYTOSINE(38)-C(5))-METHYLTRANSFERASE"/>
    <property type="match status" value="1"/>
</dbReference>
<dbReference type="PANTHER" id="PTHR46098">
    <property type="entry name" value="TRNA (CYTOSINE(38)-C(5))-METHYLTRANSFERASE"/>
    <property type="match status" value="1"/>
</dbReference>
<dbReference type="Pfam" id="PF00145">
    <property type="entry name" value="DNA_methylase"/>
    <property type="match status" value="1"/>
</dbReference>
<dbReference type="EMBL" id="JBHTKK010000001">
    <property type="protein sequence ID" value="MFD1064791.1"/>
    <property type="molecule type" value="Genomic_DNA"/>
</dbReference>
<dbReference type="InterPro" id="IPR031303">
    <property type="entry name" value="C5_meth_CS"/>
</dbReference>
<evidence type="ECO:0000256" key="2">
    <source>
        <dbReference type="ARBA" id="ARBA00022679"/>
    </source>
</evidence>
<accession>A0ABW3NDR3</accession>
<dbReference type="GO" id="GO:0003886">
    <property type="term" value="F:DNA (cytosine-5-)-methyltransferase activity"/>
    <property type="evidence" value="ECO:0007669"/>
    <property type="project" value="UniProtKB-EC"/>
</dbReference>
<keyword evidence="2 5" id="KW-0808">Transferase</keyword>
<evidence type="ECO:0000313" key="9">
    <source>
        <dbReference type="Proteomes" id="UP001597041"/>
    </source>
</evidence>
<keyword evidence="9" id="KW-1185">Reference proteome</keyword>
<dbReference type="GO" id="GO:0032259">
    <property type="term" value="P:methylation"/>
    <property type="evidence" value="ECO:0007669"/>
    <property type="project" value="UniProtKB-KW"/>
</dbReference>
<dbReference type="Gene3D" id="3.90.120.10">
    <property type="entry name" value="DNA Methylase, subunit A, domain 2"/>
    <property type="match status" value="1"/>
</dbReference>
<keyword evidence="4" id="KW-0680">Restriction system</keyword>
<protein>
    <recommendedName>
        <fullName evidence="7">Cytosine-specific methyltransferase</fullName>
        <ecNumber evidence="7">2.1.1.37</ecNumber>
    </recommendedName>
</protein>
<proteinExistence type="inferred from homology"/>
<evidence type="ECO:0000256" key="1">
    <source>
        <dbReference type="ARBA" id="ARBA00022603"/>
    </source>
</evidence>
<dbReference type="InterPro" id="IPR029063">
    <property type="entry name" value="SAM-dependent_MTases_sf"/>
</dbReference>
<dbReference type="NCBIfam" id="TIGR00675">
    <property type="entry name" value="dcm"/>
    <property type="match status" value="1"/>
</dbReference>